<gene>
    <name evidence="1" type="ORF">DAPPUDRAFT_258479</name>
</gene>
<dbReference type="KEGG" id="dpx:DAPPUDRAFT_258479"/>
<evidence type="ECO:0000313" key="2">
    <source>
        <dbReference type="Proteomes" id="UP000000305"/>
    </source>
</evidence>
<evidence type="ECO:0000313" key="1">
    <source>
        <dbReference type="EMBL" id="EFX69535.1"/>
    </source>
</evidence>
<proteinExistence type="predicted"/>
<dbReference type="HOGENOM" id="CLU_2006153_0_0_1"/>
<name>E9HFG6_DAPPU</name>
<dbReference type="AlphaFoldDB" id="E9HFG6"/>
<protein>
    <submittedName>
        <fullName evidence="1">Uncharacterized protein</fullName>
    </submittedName>
</protein>
<dbReference type="Proteomes" id="UP000000305">
    <property type="component" value="Unassembled WGS sequence"/>
</dbReference>
<sequence>MKKVTRVIQCVKKRRHSTNCWKIATVPIPMTPDEYVKIGHQNRDDEQLESENELDEDHMPEFENIREYDVPDEDAILVDQENEEEAPIPNNTSPQTCKEYTLPSKTNNICQCQTYVYFGSVCIG</sequence>
<organism evidence="1 2">
    <name type="scientific">Daphnia pulex</name>
    <name type="common">Water flea</name>
    <dbReference type="NCBI Taxonomy" id="6669"/>
    <lineage>
        <taxon>Eukaryota</taxon>
        <taxon>Metazoa</taxon>
        <taxon>Ecdysozoa</taxon>
        <taxon>Arthropoda</taxon>
        <taxon>Crustacea</taxon>
        <taxon>Branchiopoda</taxon>
        <taxon>Diplostraca</taxon>
        <taxon>Cladocera</taxon>
        <taxon>Anomopoda</taxon>
        <taxon>Daphniidae</taxon>
        <taxon>Daphnia</taxon>
    </lineage>
</organism>
<keyword evidence="2" id="KW-1185">Reference proteome</keyword>
<reference evidence="1 2" key="1">
    <citation type="journal article" date="2011" name="Science">
        <title>The ecoresponsive genome of Daphnia pulex.</title>
        <authorList>
            <person name="Colbourne J.K."/>
            <person name="Pfrender M.E."/>
            <person name="Gilbert D."/>
            <person name="Thomas W.K."/>
            <person name="Tucker A."/>
            <person name="Oakley T.H."/>
            <person name="Tokishita S."/>
            <person name="Aerts A."/>
            <person name="Arnold G.J."/>
            <person name="Basu M.K."/>
            <person name="Bauer D.J."/>
            <person name="Caceres C.E."/>
            <person name="Carmel L."/>
            <person name="Casola C."/>
            <person name="Choi J.H."/>
            <person name="Detter J.C."/>
            <person name="Dong Q."/>
            <person name="Dusheyko S."/>
            <person name="Eads B.D."/>
            <person name="Frohlich T."/>
            <person name="Geiler-Samerotte K.A."/>
            <person name="Gerlach D."/>
            <person name="Hatcher P."/>
            <person name="Jogdeo S."/>
            <person name="Krijgsveld J."/>
            <person name="Kriventseva E.V."/>
            <person name="Kultz D."/>
            <person name="Laforsch C."/>
            <person name="Lindquist E."/>
            <person name="Lopez J."/>
            <person name="Manak J.R."/>
            <person name="Muller J."/>
            <person name="Pangilinan J."/>
            <person name="Patwardhan R.P."/>
            <person name="Pitluck S."/>
            <person name="Pritham E.J."/>
            <person name="Rechtsteiner A."/>
            <person name="Rho M."/>
            <person name="Rogozin I.B."/>
            <person name="Sakarya O."/>
            <person name="Salamov A."/>
            <person name="Schaack S."/>
            <person name="Shapiro H."/>
            <person name="Shiga Y."/>
            <person name="Skalitzky C."/>
            <person name="Smith Z."/>
            <person name="Souvorov A."/>
            <person name="Sung W."/>
            <person name="Tang Z."/>
            <person name="Tsuchiya D."/>
            <person name="Tu H."/>
            <person name="Vos H."/>
            <person name="Wang M."/>
            <person name="Wolf Y.I."/>
            <person name="Yamagata H."/>
            <person name="Yamada T."/>
            <person name="Ye Y."/>
            <person name="Shaw J.R."/>
            <person name="Andrews J."/>
            <person name="Crease T.J."/>
            <person name="Tang H."/>
            <person name="Lucas S.M."/>
            <person name="Robertson H.M."/>
            <person name="Bork P."/>
            <person name="Koonin E.V."/>
            <person name="Zdobnov E.M."/>
            <person name="Grigoriev I.V."/>
            <person name="Lynch M."/>
            <person name="Boore J.L."/>
        </authorList>
    </citation>
    <scope>NUCLEOTIDE SEQUENCE [LARGE SCALE GENOMIC DNA]</scope>
</reference>
<accession>E9HFG6</accession>
<dbReference type="EMBL" id="GL732635">
    <property type="protein sequence ID" value="EFX69535.1"/>
    <property type="molecule type" value="Genomic_DNA"/>
</dbReference>
<dbReference type="InParanoid" id="E9HFG6"/>